<dbReference type="SFLD" id="SFLDG01067">
    <property type="entry name" value="SPASM/twitch_domain_containing"/>
    <property type="match status" value="1"/>
</dbReference>
<dbReference type="NCBIfam" id="TIGR04085">
    <property type="entry name" value="rSAM_more_4Fe4S"/>
    <property type="match status" value="1"/>
</dbReference>
<evidence type="ECO:0000256" key="3">
    <source>
        <dbReference type="ARBA" id="ARBA00022691"/>
    </source>
</evidence>
<dbReference type="GO" id="GO:0046872">
    <property type="term" value="F:metal ion binding"/>
    <property type="evidence" value="ECO:0007669"/>
    <property type="project" value="UniProtKB-KW"/>
</dbReference>
<reference evidence="8 9" key="2">
    <citation type="submission" date="2014-10" db="EMBL/GenBank/DDBJ databases">
        <title>Comparative genomics of the Paenibacillus odorifer group.</title>
        <authorList>
            <person name="Tsai Y.-C."/>
            <person name="Martin N."/>
            <person name="Korlach J."/>
            <person name="Wiedmann M."/>
        </authorList>
    </citation>
    <scope>NUCLEOTIDE SEQUENCE [LARGE SCALE GENOMIC DNA]</scope>
    <source>
        <strain evidence="8 9">DSM 18334</strain>
    </source>
</reference>
<proteinExistence type="predicted"/>
<keyword evidence="3" id="KW-0949">S-adenosyl-L-methionine</keyword>
<evidence type="ECO:0000313" key="8">
    <source>
        <dbReference type="EMBL" id="KGE18819.1"/>
    </source>
</evidence>
<dbReference type="Proteomes" id="UP000029734">
    <property type="component" value="Unassembled WGS sequence"/>
</dbReference>
<feature type="domain" description="Radical SAM core" evidence="7">
    <location>
        <begin position="2"/>
        <end position="221"/>
    </location>
</feature>
<protein>
    <recommendedName>
        <fullName evidence="7">Radical SAM core domain-containing protein</fullName>
    </recommendedName>
</protein>
<dbReference type="eggNOG" id="COG0535">
    <property type="taxonomic scope" value="Bacteria"/>
</dbReference>
<dbReference type="PANTHER" id="PTHR11228:SF7">
    <property type="entry name" value="PQQA PEPTIDE CYCLASE"/>
    <property type="match status" value="1"/>
</dbReference>
<organism evidence="8 9">
    <name type="scientific">Paenibacillus wynnii</name>
    <dbReference type="NCBI Taxonomy" id="268407"/>
    <lineage>
        <taxon>Bacteria</taxon>
        <taxon>Bacillati</taxon>
        <taxon>Bacillota</taxon>
        <taxon>Bacilli</taxon>
        <taxon>Bacillales</taxon>
        <taxon>Paenibacillaceae</taxon>
        <taxon>Paenibacillus</taxon>
    </lineage>
</organism>
<dbReference type="SFLD" id="SFLDG01386">
    <property type="entry name" value="main_SPASM_domain-containing"/>
    <property type="match status" value="1"/>
</dbReference>
<dbReference type="SFLD" id="SFLDS00029">
    <property type="entry name" value="Radical_SAM"/>
    <property type="match status" value="1"/>
</dbReference>
<dbReference type="Pfam" id="PF04055">
    <property type="entry name" value="Radical_SAM"/>
    <property type="match status" value="1"/>
</dbReference>
<keyword evidence="9" id="KW-1185">Reference proteome</keyword>
<dbReference type="InterPro" id="IPR007197">
    <property type="entry name" value="rSAM"/>
</dbReference>
<dbReference type="PROSITE" id="PS51918">
    <property type="entry name" value="RADICAL_SAM"/>
    <property type="match status" value="1"/>
</dbReference>
<evidence type="ECO:0000256" key="4">
    <source>
        <dbReference type="ARBA" id="ARBA00022723"/>
    </source>
</evidence>
<dbReference type="Pfam" id="PF13186">
    <property type="entry name" value="SPASM"/>
    <property type="match status" value="1"/>
</dbReference>
<comment type="cofactor">
    <cofactor evidence="1">
        <name>[4Fe-4S] cluster</name>
        <dbReference type="ChEBI" id="CHEBI:49883"/>
    </cofactor>
</comment>
<dbReference type="CDD" id="cd01335">
    <property type="entry name" value="Radical_SAM"/>
    <property type="match status" value="1"/>
</dbReference>
<dbReference type="GO" id="GO:0051539">
    <property type="term" value="F:4 iron, 4 sulfur cluster binding"/>
    <property type="evidence" value="ECO:0007669"/>
    <property type="project" value="UniProtKB-KW"/>
</dbReference>
<evidence type="ECO:0000256" key="1">
    <source>
        <dbReference type="ARBA" id="ARBA00001966"/>
    </source>
</evidence>
<reference evidence="8 9" key="1">
    <citation type="submission" date="2014-08" db="EMBL/GenBank/DDBJ databases">
        <authorList>
            <person name="den Bakker H.C."/>
        </authorList>
    </citation>
    <scope>NUCLEOTIDE SEQUENCE [LARGE SCALE GENOMIC DNA]</scope>
    <source>
        <strain evidence="8 9">DSM 18334</strain>
    </source>
</reference>
<dbReference type="SUPFAM" id="SSF102114">
    <property type="entry name" value="Radical SAM enzymes"/>
    <property type="match status" value="1"/>
</dbReference>
<dbReference type="InterPro" id="IPR013785">
    <property type="entry name" value="Aldolase_TIM"/>
</dbReference>
<keyword evidence="4" id="KW-0479">Metal-binding</keyword>
<dbReference type="Gene3D" id="3.20.20.70">
    <property type="entry name" value="Aldolase class I"/>
    <property type="match status" value="1"/>
</dbReference>
<dbReference type="InterPro" id="IPR058240">
    <property type="entry name" value="rSAM_sf"/>
</dbReference>
<dbReference type="InterPro" id="IPR023885">
    <property type="entry name" value="4Fe4S-binding_SPASM_dom"/>
</dbReference>
<dbReference type="EMBL" id="JQCR01000002">
    <property type="protein sequence ID" value="KGE18819.1"/>
    <property type="molecule type" value="Genomic_DNA"/>
</dbReference>
<evidence type="ECO:0000256" key="5">
    <source>
        <dbReference type="ARBA" id="ARBA00023004"/>
    </source>
</evidence>
<dbReference type="PIRSF" id="PIRSF037420">
    <property type="entry name" value="PQQ_syn_pqqE"/>
    <property type="match status" value="1"/>
</dbReference>
<accession>A0A098M8E0</accession>
<keyword evidence="2" id="KW-0004">4Fe-4S</keyword>
<evidence type="ECO:0000256" key="2">
    <source>
        <dbReference type="ARBA" id="ARBA00022485"/>
    </source>
</evidence>
<dbReference type="STRING" id="268407.PWYN_05150"/>
<evidence type="ECO:0000259" key="7">
    <source>
        <dbReference type="PROSITE" id="PS51918"/>
    </source>
</evidence>
<comment type="caution">
    <text evidence="8">The sequence shown here is derived from an EMBL/GenBank/DDBJ whole genome shotgun (WGS) entry which is preliminary data.</text>
</comment>
<dbReference type="PANTHER" id="PTHR11228">
    <property type="entry name" value="RADICAL SAM DOMAIN PROTEIN"/>
    <property type="match status" value="1"/>
</dbReference>
<dbReference type="InterPro" id="IPR017200">
    <property type="entry name" value="PqqE-like"/>
</dbReference>
<dbReference type="OrthoDB" id="9808591at2"/>
<keyword evidence="5" id="KW-0408">Iron</keyword>
<dbReference type="RefSeq" id="WP_036649102.1">
    <property type="nucleotide sequence ID" value="NZ_JQCR01000002.1"/>
</dbReference>
<evidence type="ECO:0000313" key="9">
    <source>
        <dbReference type="Proteomes" id="UP000029734"/>
    </source>
</evidence>
<dbReference type="InterPro" id="IPR050377">
    <property type="entry name" value="Radical_SAM_PqqE_MftC-like"/>
</dbReference>
<evidence type="ECO:0000256" key="6">
    <source>
        <dbReference type="ARBA" id="ARBA00023014"/>
    </source>
</evidence>
<dbReference type="AlphaFoldDB" id="A0A098M8E0"/>
<name>A0A098M8E0_9BACL</name>
<dbReference type="GO" id="GO:0003824">
    <property type="term" value="F:catalytic activity"/>
    <property type="evidence" value="ECO:0007669"/>
    <property type="project" value="InterPro"/>
</dbReference>
<gene>
    <name evidence="8" type="ORF">PWYN_05150</name>
</gene>
<keyword evidence="6" id="KW-0411">Iron-sulfur</keyword>
<sequence length="369" mass="43394">MIKKPELRYLHMDVTVKCNLTCKHCFYGDFNKKEFFHQEVELNRMYELVDEAKDMGCERIILSGGEVLTSSKFFPMLEYCKNKGIKNILITNLTLLNDNNLSKLQQYADNIIEIKVSYEGRNNDFIRGIGTEDKILSNLEKLDFHKLPWTINTIINKFNVNYLDEIYQFLKTHHPKAWRIDIPFNTGRYKHYKNDIHEEDFDLIFKNLSKVIETYLQENPDFELWIFNVYQPGMEDCDFVEKTPDIHPCAYNKRNLGIRGLGEVTPCSRFLELALGNVKNSSIRDVKDSAQFKDFWNIKLSDFEECSQCKYLKICGCGCRAFAYEAYGDILRKDPLNCEVMPLFEKYIIPLFSQETQDSFNRLTTVNSF</sequence>